<comment type="caution">
    <text evidence="2">The sequence shown here is derived from an EMBL/GenBank/DDBJ whole genome shotgun (WGS) entry which is preliminary data.</text>
</comment>
<proteinExistence type="predicted"/>
<gene>
    <name evidence="2" type="ORF">GWI33_008747</name>
</gene>
<evidence type="ECO:0000256" key="1">
    <source>
        <dbReference type="SAM" id="MobiDB-lite"/>
    </source>
</evidence>
<feature type="region of interest" description="Disordered" evidence="1">
    <location>
        <begin position="49"/>
        <end position="73"/>
    </location>
</feature>
<keyword evidence="3" id="KW-1185">Reference proteome</keyword>
<dbReference type="EMBL" id="JAACXV010000406">
    <property type="protein sequence ID" value="KAF7278129.1"/>
    <property type="molecule type" value="Genomic_DNA"/>
</dbReference>
<organism evidence="2 3">
    <name type="scientific">Rhynchophorus ferrugineus</name>
    <name type="common">Red palm weevil</name>
    <name type="synonym">Curculio ferrugineus</name>
    <dbReference type="NCBI Taxonomy" id="354439"/>
    <lineage>
        <taxon>Eukaryota</taxon>
        <taxon>Metazoa</taxon>
        <taxon>Ecdysozoa</taxon>
        <taxon>Arthropoda</taxon>
        <taxon>Hexapoda</taxon>
        <taxon>Insecta</taxon>
        <taxon>Pterygota</taxon>
        <taxon>Neoptera</taxon>
        <taxon>Endopterygota</taxon>
        <taxon>Coleoptera</taxon>
        <taxon>Polyphaga</taxon>
        <taxon>Cucujiformia</taxon>
        <taxon>Curculionidae</taxon>
        <taxon>Dryophthorinae</taxon>
        <taxon>Rhynchophorus</taxon>
    </lineage>
</organism>
<evidence type="ECO:0000313" key="3">
    <source>
        <dbReference type="Proteomes" id="UP000625711"/>
    </source>
</evidence>
<feature type="compositionally biased region" description="Basic and acidic residues" evidence="1">
    <location>
        <begin position="63"/>
        <end position="73"/>
    </location>
</feature>
<name>A0A834MH32_RHYFE</name>
<sequence length="73" mass="7939">MNVATQETVPPRTVFDNIKADGTLTLSGYQPKSVVFHWRAGPMVEIGGGGECTVSQSDDDVTNESRLDEKKNL</sequence>
<protein>
    <submittedName>
        <fullName evidence="2">Uncharacterized protein</fullName>
    </submittedName>
</protein>
<accession>A0A834MH32</accession>
<reference evidence="2" key="1">
    <citation type="submission" date="2020-08" db="EMBL/GenBank/DDBJ databases">
        <title>Genome sequencing and assembly of the red palm weevil Rhynchophorus ferrugineus.</title>
        <authorList>
            <person name="Dias G.B."/>
            <person name="Bergman C.M."/>
            <person name="Manee M."/>
        </authorList>
    </citation>
    <scope>NUCLEOTIDE SEQUENCE</scope>
    <source>
        <strain evidence="2">AA-2017</strain>
        <tissue evidence="2">Whole larva</tissue>
    </source>
</reference>
<dbReference type="AlphaFoldDB" id="A0A834MH32"/>
<evidence type="ECO:0000313" key="2">
    <source>
        <dbReference type="EMBL" id="KAF7278129.1"/>
    </source>
</evidence>
<dbReference type="Proteomes" id="UP000625711">
    <property type="component" value="Unassembled WGS sequence"/>
</dbReference>